<dbReference type="InterPro" id="IPR011990">
    <property type="entry name" value="TPR-like_helical_dom_sf"/>
</dbReference>
<keyword evidence="1" id="KW-0175">Coiled coil</keyword>
<evidence type="ECO:0000256" key="1">
    <source>
        <dbReference type="SAM" id="Coils"/>
    </source>
</evidence>
<protein>
    <recommendedName>
        <fullName evidence="6">Carboxypeptidase family protein</fullName>
    </recommendedName>
</protein>
<feature type="compositionally biased region" description="Low complexity" evidence="2">
    <location>
        <begin position="350"/>
        <end position="360"/>
    </location>
</feature>
<evidence type="ECO:0000313" key="4">
    <source>
        <dbReference type="EMBL" id="GET22507.1"/>
    </source>
</evidence>
<feature type="transmembrane region" description="Helical" evidence="3">
    <location>
        <begin position="390"/>
        <end position="410"/>
    </location>
</feature>
<name>A0ABQ0ZM20_9BACT</name>
<sequence>MKYRNVLVVSDVGKCGILTKPKNTFPMSVRVSVLLLMLNFGLLLLPDIAHSKNKEIPGLQVEGKLRTDEGGLNGATIEVFRADSDELEQTATVDETGKFALQLDFQHDYYFVFKNRGCYSKKLLLNAVIPEKVLKRDPYFPPIKIIVTLFRKIPEIDPSFSEKPVGKIFYSAELDNFDSESYFNDIQIREKIDDEVATTYSKKLEKAKALEVSGNLAAAMDEYQTATRLKQDDDLAQKKIASLKEQIKQKEQIRQAEAARKDSMDKQLLAASLKPADMVDKELKARANQLVPVQKVFEDTATNETKNLAEQTRPDSAETAAQTAEVEPKKMFEDSAQKVTGETEKQEAIAATENTKTQNTEQEKAQSSSIDGEEKSLVQASIQPHEKHSGSGVILISGLILFALLILLWIRRKAKQKDTVENK</sequence>
<feature type="region of interest" description="Disordered" evidence="2">
    <location>
        <begin position="302"/>
        <end position="378"/>
    </location>
</feature>
<evidence type="ECO:0008006" key="6">
    <source>
        <dbReference type="Google" id="ProtNLM"/>
    </source>
</evidence>
<feature type="compositionally biased region" description="Basic and acidic residues" evidence="2">
    <location>
        <begin position="326"/>
        <end position="347"/>
    </location>
</feature>
<dbReference type="EMBL" id="BLAU01000001">
    <property type="protein sequence ID" value="GET22507.1"/>
    <property type="molecule type" value="Genomic_DNA"/>
</dbReference>
<dbReference type="Proteomes" id="UP000396862">
    <property type="component" value="Unassembled WGS sequence"/>
</dbReference>
<keyword evidence="3" id="KW-0472">Membrane</keyword>
<reference evidence="4 5" key="1">
    <citation type="submission" date="2019-10" db="EMBL/GenBank/DDBJ databases">
        <title>Prolixibacter strains distinguished by the presence of nitrate reductase genes were adept at nitrate-dependent anaerobic corrosion of metallic iron and carbon steel.</title>
        <authorList>
            <person name="Iino T."/>
            <person name="Shono N."/>
            <person name="Ito K."/>
            <person name="Nakamura R."/>
            <person name="Sueoka K."/>
            <person name="Harayama S."/>
            <person name="Ohkuma M."/>
        </authorList>
    </citation>
    <scope>NUCLEOTIDE SEQUENCE [LARGE SCALE GENOMIC DNA]</scope>
    <source>
        <strain evidence="4 5">MIC1-1</strain>
    </source>
</reference>
<feature type="coiled-coil region" evidence="1">
    <location>
        <begin position="226"/>
        <end position="260"/>
    </location>
</feature>
<gene>
    <name evidence="4" type="ORF">JCM18694_27530</name>
</gene>
<dbReference type="Gene3D" id="1.25.40.10">
    <property type="entry name" value="Tetratricopeptide repeat domain"/>
    <property type="match status" value="1"/>
</dbReference>
<organism evidence="4 5">
    <name type="scientific">Prolixibacter denitrificans</name>
    <dbReference type="NCBI Taxonomy" id="1541063"/>
    <lineage>
        <taxon>Bacteria</taxon>
        <taxon>Pseudomonadati</taxon>
        <taxon>Bacteroidota</taxon>
        <taxon>Bacteroidia</taxon>
        <taxon>Marinilabiliales</taxon>
        <taxon>Prolixibacteraceae</taxon>
        <taxon>Prolixibacter</taxon>
    </lineage>
</organism>
<evidence type="ECO:0000313" key="5">
    <source>
        <dbReference type="Proteomes" id="UP000396862"/>
    </source>
</evidence>
<evidence type="ECO:0000256" key="2">
    <source>
        <dbReference type="SAM" id="MobiDB-lite"/>
    </source>
</evidence>
<accession>A0ABQ0ZM20</accession>
<keyword evidence="3" id="KW-1133">Transmembrane helix</keyword>
<comment type="caution">
    <text evidence="4">The sequence shown here is derived from an EMBL/GenBank/DDBJ whole genome shotgun (WGS) entry which is preliminary data.</text>
</comment>
<keyword evidence="5" id="KW-1185">Reference proteome</keyword>
<keyword evidence="3" id="KW-0812">Transmembrane</keyword>
<proteinExistence type="predicted"/>
<evidence type="ECO:0000256" key="3">
    <source>
        <dbReference type="SAM" id="Phobius"/>
    </source>
</evidence>